<evidence type="ECO:0000313" key="2">
    <source>
        <dbReference type="EMBL" id="VED65186.1"/>
    </source>
</evidence>
<protein>
    <submittedName>
        <fullName evidence="2">Uncharacterized protein</fullName>
    </submittedName>
</protein>
<name>A0AB38VKY6_STRAG</name>
<dbReference type="EMBL" id="LR134265">
    <property type="protein sequence ID" value="VED65186.1"/>
    <property type="molecule type" value="Genomic_DNA"/>
</dbReference>
<accession>A0AB38VKY6</accession>
<organism evidence="2 3">
    <name type="scientific">Streptococcus agalactiae</name>
    <dbReference type="NCBI Taxonomy" id="1311"/>
    <lineage>
        <taxon>Bacteria</taxon>
        <taxon>Bacillati</taxon>
        <taxon>Bacillota</taxon>
        <taxon>Bacilli</taxon>
        <taxon>Lactobacillales</taxon>
        <taxon>Streptococcaceae</taxon>
        <taxon>Streptococcus</taxon>
    </lineage>
</organism>
<keyword evidence="1" id="KW-0812">Transmembrane</keyword>
<dbReference type="Proteomes" id="UP000268870">
    <property type="component" value="Chromosome"/>
</dbReference>
<dbReference type="AlphaFoldDB" id="A0AB38VKY6"/>
<evidence type="ECO:0000256" key="1">
    <source>
        <dbReference type="SAM" id="Phobius"/>
    </source>
</evidence>
<sequence>MFKFSASSLQIIPTLQPLFLVLFITAIIMPETFQMVITVFTSYMPVIPFGIMDLVFSYKLLTMLYLGAKLIDDILSFNNKMAIPVLYGIWNITTFIVLYHAWTKPEGVFLLFWQSKENLLEVSILLLGFLLFLFDKLETITALYVNSHNPYKKIITICGSIIAVIFYLIKL</sequence>
<keyword evidence="1" id="KW-0472">Membrane</keyword>
<reference evidence="2 3" key="1">
    <citation type="submission" date="2018-12" db="EMBL/GenBank/DDBJ databases">
        <authorList>
            <consortium name="Pathogen Informatics"/>
        </authorList>
    </citation>
    <scope>NUCLEOTIDE SEQUENCE [LARGE SCALE GENOMIC DNA]</scope>
    <source>
        <strain evidence="2 3">NCTC8184</strain>
    </source>
</reference>
<feature type="transmembrane region" description="Helical" evidence="1">
    <location>
        <begin position="12"/>
        <end position="29"/>
    </location>
</feature>
<proteinExistence type="predicted"/>
<feature type="transmembrane region" description="Helical" evidence="1">
    <location>
        <begin position="82"/>
        <end position="102"/>
    </location>
</feature>
<feature type="transmembrane region" description="Helical" evidence="1">
    <location>
        <begin position="151"/>
        <end position="169"/>
    </location>
</feature>
<feature type="transmembrane region" description="Helical" evidence="1">
    <location>
        <begin position="122"/>
        <end position="144"/>
    </location>
</feature>
<feature type="transmembrane region" description="Helical" evidence="1">
    <location>
        <begin position="35"/>
        <end position="61"/>
    </location>
</feature>
<dbReference type="RefSeq" id="WP_115356717.1">
    <property type="nucleotide sequence ID" value="NZ_LR134265.1"/>
</dbReference>
<evidence type="ECO:0000313" key="3">
    <source>
        <dbReference type="Proteomes" id="UP000268870"/>
    </source>
</evidence>
<gene>
    <name evidence="2" type="ORF">NCTC8184_01229</name>
</gene>
<keyword evidence="1" id="KW-1133">Transmembrane helix</keyword>